<dbReference type="GO" id="GO:0045259">
    <property type="term" value="C:proton-transporting ATP synthase complex"/>
    <property type="evidence" value="ECO:0007669"/>
    <property type="project" value="UniProtKB-KW"/>
</dbReference>
<evidence type="ECO:0000256" key="8">
    <source>
        <dbReference type="ARBA" id="ARBA00023065"/>
    </source>
</evidence>
<dbReference type="RefSeq" id="WP_207225801.1">
    <property type="nucleotide sequence ID" value="NZ_POQT01000012.1"/>
</dbReference>
<proteinExistence type="inferred from homology"/>
<feature type="transmembrane region" description="Helical" evidence="11">
    <location>
        <begin position="91"/>
        <end position="110"/>
    </location>
</feature>
<evidence type="ECO:0000256" key="4">
    <source>
        <dbReference type="ARBA" id="ARBA00022547"/>
    </source>
</evidence>
<dbReference type="Gene3D" id="1.20.120.220">
    <property type="entry name" value="ATP synthase, F0 complex, subunit A"/>
    <property type="match status" value="1"/>
</dbReference>
<evidence type="ECO:0000256" key="5">
    <source>
        <dbReference type="ARBA" id="ARBA00022692"/>
    </source>
</evidence>
<dbReference type="PANTHER" id="PTHR11410">
    <property type="entry name" value="ATP SYNTHASE SUBUNIT A"/>
    <property type="match status" value="1"/>
</dbReference>
<protein>
    <recommendedName>
        <fullName evidence="11 12">ATP synthase subunit a</fullName>
    </recommendedName>
    <alternativeName>
        <fullName evidence="11">ATP synthase F0 sector subunit a</fullName>
    </alternativeName>
    <alternativeName>
        <fullName evidence="11">F-ATPase subunit 6</fullName>
    </alternativeName>
</protein>
<evidence type="ECO:0000256" key="1">
    <source>
        <dbReference type="ARBA" id="ARBA00004141"/>
    </source>
</evidence>
<evidence type="ECO:0000256" key="11">
    <source>
        <dbReference type="HAMAP-Rule" id="MF_01393"/>
    </source>
</evidence>
<comment type="subcellular location">
    <subcellularLocation>
        <location evidence="11 12">Cell membrane</location>
        <topology evidence="11 12">Multi-pass membrane protein</topology>
    </subcellularLocation>
    <subcellularLocation>
        <location evidence="1">Membrane</location>
        <topology evidence="1">Multi-pass membrane protein</topology>
    </subcellularLocation>
</comment>
<sequence length="260" mass="28605">MTTVVSAAEEFVPPSAPDFWQPLVGEGAFAITRSMIVMVLVTIGLAVVMMLVTRRLAVVPGRGQFRLEGVYGLVRNSIGRDIIGTDHFRPYVPLLFTLFTLILLNNLMGIIPPVQFPTMSRIGFPLALALGVYVVYLVAGVRRRGLGGFLKNLVPSGLPFWVVPVVFVLELVTFLVTRPVTLTLRLFGNMFAGHILLLLFALGGEYLLLNGEGLLKLVSIPAFLMFILFSAFEILIAFLQAYVFILLASVYIAEVYADDH</sequence>
<dbReference type="Proteomes" id="UP000292507">
    <property type="component" value="Unassembled WGS sequence"/>
</dbReference>
<dbReference type="GO" id="GO:0005886">
    <property type="term" value="C:plasma membrane"/>
    <property type="evidence" value="ECO:0007669"/>
    <property type="project" value="UniProtKB-SubCell"/>
</dbReference>
<comment type="similarity">
    <text evidence="2 11 12">Belongs to the ATPase A chain family.</text>
</comment>
<dbReference type="AlphaFoldDB" id="A0A4Q7Y969"/>
<organism evidence="13 14">
    <name type="scientific">Blastococcus saxobsidens</name>
    <dbReference type="NCBI Taxonomy" id="138336"/>
    <lineage>
        <taxon>Bacteria</taxon>
        <taxon>Bacillati</taxon>
        <taxon>Actinomycetota</taxon>
        <taxon>Actinomycetes</taxon>
        <taxon>Geodermatophilales</taxon>
        <taxon>Geodermatophilaceae</taxon>
        <taxon>Blastococcus</taxon>
    </lineage>
</organism>
<keyword evidence="4 11" id="KW-0138">CF(0)</keyword>
<dbReference type="SUPFAM" id="SSF81336">
    <property type="entry name" value="F1F0 ATP synthase subunit A"/>
    <property type="match status" value="1"/>
</dbReference>
<keyword evidence="6 11" id="KW-0375">Hydrogen ion transport</keyword>
<evidence type="ECO:0000313" key="13">
    <source>
        <dbReference type="EMBL" id="RZU32863.1"/>
    </source>
</evidence>
<evidence type="ECO:0000256" key="10">
    <source>
        <dbReference type="ARBA" id="ARBA00023310"/>
    </source>
</evidence>
<dbReference type="EMBL" id="SHKV01000001">
    <property type="protein sequence ID" value="RZU32863.1"/>
    <property type="molecule type" value="Genomic_DNA"/>
</dbReference>
<name>A0A4Q7Y969_9ACTN</name>
<keyword evidence="3 11" id="KW-0813">Transport</keyword>
<feature type="transmembrane region" description="Helical" evidence="11">
    <location>
        <begin position="30"/>
        <end position="52"/>
    </location>
</feature>
<keyword evidence="8 11" id="KW-0406">Ion transport</keyword>
<keyword evidence="14" id="KW-1185">Reference proteome</keyword>
<dbReference type="CDD" id="cd00310">
    <property type="entry name" value="ATP-synt_Fo_a_6"/>
    <property type="match status" value="1"/>
</dbReference>
<evidence type="ECO:0000313" key="14">
    <source>
        <dbReference type="Proteomes" id="UP000292507"/>
    </source>
</evidence>
<dbReference type="PRINTS" id="PR00123">
    <property type="entry name" value="ATPASEA"/>
</dbReference>
<dbReference type="PANTHER" id="PTHR11410:SF0">
    <property type="entry name" value="ATP SYNTHASE SUBUNIT A"/>
    <property type="match status" value="1"/>
</dbReference>
<evidence type="ECO:0000256" key="6">
    <source>
        <dbReference type="ARBA" id="ARBA00022781"/>
    </source>
</evidence>
<comment type="function">
    <text evidence="11 12">Key component of the proton channel; it plays a direct role in the translocation of protons across the membrane.</text>
</comment>
<keyword evidence="5 11" id="KW-0812">Transmembrane</keyword>
<feature type="transmembrane region" description="Helical" evidence="11">
    <location>
        <begin position="182"/>
        <end position="202"/>
    </location>
</feature>
<evidence type="ECO:0000256" key="3">
    <source>
        <dbReference type="ARBA" id="ARBA00022448"/>
    </source>
</evidence>
<reference evidence="13 14" key="1">
    <citation type="submission" date="2019-02" db="EMBL/GenBank/DDBJ databases">
        <title>Sequencing the genomes of 1000 actinobacteria strains.</title>
        <authorList>
            <person name="Klenk H.-P."/>
        </authorList>
    </citation>
    <scope>NUCLEOTIDE SEQUENCE [LARGE SCALE GENOMIC DNA]</scope>
    <source>
        <strain evidence="13 14">DSM 44509</strain>
    </source>
</reference>
<evidence type="ECO:0000256" key="9">
    <source>
        <dbReference type="ARBA" id="ARBA00023136"/>
    </source>
</evidence>
<feature type="transmembrane region" description="Helical" evidence="11">
    <location>
        <begin position="153"/>
        <end position="176"/>
    </location>
</feature>
<feature type="transmembrane region" description="Helical" evidence="11">
    <location>
        <begin position="122"/>
        <end position="141"/>
    </location>
</feature>
<keyword evidence="10 11" id="KW-0066">ATP synthesis</keyword>
<dbReference type="PROSITE" id="PS00449">
    <property type="entry name" value="ATPASE_A"/>
    <property type="match status" value="1"/>
</dbReference>
<accession>A0A4Q7Y969</accession>
<keyword evidence="7 11" id="KW-1133">Transmembrane helix</keyword>
<dbReference type="InterPro" id="IPR035908">
    <property type="entry name" value="F0_ATP_A_sf"/>
</dbReference>
<keyword evidence="9 11" id="KW-0472">Membrane</keyword>
<evidence type="ECO:0000256" key="2">
    <source>
        <dbReference type="ARBA" id="ARBA00006810"/>
    </source>
</evidence>
<dbReference type="GO" id="GO:0046933">
    <property type="term" value="F:proton-transporting ATP synthase activity, rotational mechanism"/>
    <property type="evidence" value="ECO:0007669"/>
    <property type="project" value="UniProtKB-UniRule"/>
</dbReference>
<dbReference type="InterPro" id="IPR045083">
    <property type="entry name" value="ATP_synth_F0_asu_bact/mt"/>
</dbReference>
<dbReference type="NCBIfam" id="TIGR01131">
    <property type="entry name" value="ATP_synt_6_or_A"/>
    <property type="match status" value="1"/>
</dbReference>
<dbReference type="InterPro" id="IPR000568">
    <property type="entry name" value="ATP_synth_F0_asu"/>
</dbReference>
<dbReference type="Pfam" id="PF00119">
    <property type="entry name" value="ATP-synt_A"/>
    <property type="match status" value="1"/>
</dbReference>
<keyword evidence="11" id="KW-1003">Cell membrane</keyword>
<comment type="caution">
    <text evidence="13">The sequence shown here is derived from an EMBL/GenBank/DDBJ whole genome shotgun (WGS) entry which is preliminary data.</text>
</comment>
<evidence type="ECO:0000256" key="7">
    <source>
        <dbReference type="ARBA" id="ARBA00022989"/>
    </source>
</evidence>
<dbReference type="InterPro" id="IPR023011">
    <property type="entry name" value="ATP_synth_F0_asu_AS"/>
</dbReference>
<dbReference type="HAMAP" id="MF_01393">
    <property type="entry name" value="ATP_synth_a_bact"/>
    <property type="match status" value="1"/>
</dbReference>
<gene>
    <name evidence="11" type="primary">atpB</name>
    <name evidence="13" type="ORF">BKA19_2572</name>
</gene>
<evidence type="ECO:0000256" key="12">
    <source>
        <dbReference type="RuleBase" id="RU000483"/>
    </source>
</evidence>